<organism evidence="1 2">
    <name type="scientific">Stachybotrys elegans</name>
    <dbReference type="NCBI Taxonomy" id="80388"/>
    <lineage>
        <taxon>Eukaryota</taxon>
        <taxon>Fungi</taxon>
        <taxon>Dikarya</taxon>
        <taxon>Ascomycota</taxon>
        <taxon>Pezizomycotina</taxon>
        <taxon>Sordariomycetes</taxon>
        <taxon>Hypocreomycetidae</taxon>
        <taxon>Hypocreales</taxon>
        <taxon>Stachybotryaceae</taxon>
        <taxon>Stachybotrys</taxon>
    </lineage>
</organism>
<dbReference type="Proteomes" id="UP000813444">
    <property type="component" value="Unassembled WGS sequence"/>
</dbReference>
<dbReference type="SUPFAM" id="SSF48403">
    <property type="entry name" value="Ankyrin repeat"/>
    <property type="match status" value="1"/>
</dbReference>
<evidence type="ECO:0000313" key="1">
    <source>
        <dbReference type="EMBL" id="KAH7329508.1"/>
    </source>
</evidence>
<keyword evidence="2" id="KW-1185">Reference proteome</keyword>
<comment type="caution">
    <text evidence="1">The sequence shown here is derived from an EMBL/GenBank/DDBJ whole genome shotgun (WGS) entry which is preliminary data.</text>
</comment>
<protein>
    <submittedName>
        <fullName evidence="1">Uncharacterized protein</fullName>
    </submittedName>
</protein>
<sequence length="324" mass="36086">MRALTTKGVLPFAPTLQSLSAAFQTVSLENGPVILQLMSLLLETAKSAEIRQSEALPRQTILAFPTDDIAGLALLLKHKAYVDYGGGLAVKHAASSGSLKILGLLLDFHPTSNTILDVCIVVASSKLRSHIQWRVFKLLIKANDGMPATNMSLLLQRAVSEHPKKTLLPQFLRSRKVEILFRTMETALQKASRDLFVVLSDDLPLVTIHQVFRKAMDFSIVSERRHWIYEVLLQRQITETDMSNALLHSLLDNPEDLSVQKLLLLHGANVNHKKCKAFSIALQAKSLNAVRLLGQYIDSDKTASRAFNHARHADLDIDSRIQVY</sequence>
<dbReference type="InterPro" id="IPR036770">
    <property type="entry name" value="Ankyrin_rpt-contain_sf"/>
</dbReference>
<reference evidence="1" key="1">
    <citation type="journal article" date="2021" name="Nat. Commun.">
        <title>Genetic determinants of endophytism in the Arabidopsis root mycobiome.</title>
        <authorList>
            <person name="Mesny F."/>
            <person name="Miyauchi S."/>
            <person name="Thiergart T."/>
            <person name="Pickel B."/>
            <person name="Atanasova L."/>
            <person name="Karlsson M."/>
            <person name="Huettel B."/>
            <person name="Barry K.W."/>
            <person name="Haridas S."/>
            <person name="Chen C."/>
            <person name="Bauer D."/>
            <person name="Andreopoulos W."/>
            <person name="Pangilinan J."/>
            <person name="LaButti K."/>
            <person name="Riley R."/>
            <person name="Lipzen A."/>
            <person name="Clum A."/>
            <person name="Drula E."/>
            <person name="Henrissat B."/>
            <person name="Kohler A."/>
            <person name="Grigoriev I.V."/>
            <person name="Martin F.M."/>
            <person name="Hacquard S."/>
        </authorList>
    </citation>
    <scope>NUCLEOTIDE SEQUENCE</scope>
    <source>
        <strain evidence="1">MPI-CAGE-CH-0235</strain>
    </source>
</reference>
<evidence type="ECO:0000313" key="2">
    <source>
        <dbReference type="Proteomes" id="UP000813444"/>
    </source>
</evidence>
<gene>
    <name evidence="1" type="ORF">B0I35DRAFT_46495</name>
</gene>
<dbReference type="AlphaFoldDB" id="A0A8K0T453"/>
<dbReference type="EMBL" id="JAGPNK010000001">
    <property type="protein sequence ID" value="KAH7329508.1"/>
    <property type="molecule type" value="Genomic_DNA"/>
</dbReference>
<name>A0A8K0T453_9HYPO</name>
<proteinExistence type="predicted"/>
<dbReference type="Gene3D" id="1.25.40.20">
    <property type="entry name" value="Ankyrin repeat-containing domain"/>
    <property type="match status" value="1"/>
</dbReference>
<accession>A0A8K0T453</accession>